<dbReference type="SMART" id="SM00439">
    <property type="entry name" value="BAH"/>
    <property type="match status" value="1"/>
</dbReference>
<keyword evidence="3" id="KW-0156">Chromatin regulator</keyword>
<dbReference type="STRING" id="1684307.A0A316UAF2"/>
<name>A0A316UAF2_9BASI</name>
<dbReference type="PANTHER" id="PTHR16062:SF21">
    <property type="entry name" value="CHROMATIN STRUCTURE-REMODELING COMPLEX SUBUNIT RSC1-RELATED"/>
    <property type="match status" value="1"/>
</dbReference>
<dbReference type="Gene3D" id="2.30.30.490">
    <property type="match status" value="1"/>
</dbReference>
<dbReference type="GO" id="GO:0006338">
    <property type="term" value="P:chromatin remodeling"/>
    <property type="evidence" value="ECO:0007669"/>
    <property type="project" value="InterPro"/>
</dbReference>
<evidence type="ECO:0000256" key="1">
    <source>
        <dbReference type="ARBA" id="ARBA00004123"/>
    </source>
</evidence>
<keyword evidence="4" id="KW-0805">Transcription regulation</keyword>
<keyword evidence="10" id="KW-1185">Reference proteome</keyword>
<dbReference type="RefSeq" id="XP_025348964.1">
    <property type="nucleotide sequence ID" value="XM_025493824.1"/>
</dbReference>
<feature type="domain" description="BAH" evidence="8">
    <location>
        <begin position="309"/>
        <end position="433"/>
    </location>
</feature>
<dbReference type="AlphaFoldDB" id="A0A316UAF2"/>
<feature type="region of interest" description="Disordered" evidence="7">
    <location>
        <begin position="628"/>
        <end position="651"/>
    </location>
</feature>
<dbReference type="GO" id="GO:0006368">
    <property type="term" value="P:transcription elongation by RNA polymerase II"/>
    <property type="evidence" value="ECO:0007669"/>
    <property type="project" value="TreeGrafter"/>
</dbReference>
<dbReference type="InterPro" id="IPR037382">
    <property type="entry name" value="Rsc/polybromo"/>
</dbReference>
<keyword evidence="2" id="KW-0677">Repeat</keyword>
<organism evidence="9 10">
    <name type="scientific">Pseudomicrostroma glucosiphilum</name>
    <dbReference type="NCBI Taxonomy" id="1684307"/>
    <lineage>
        <taxon>Eukaryota</taxon>
        <taxon>Fungi</taxon>
        <taxon>Dikarya</taxon>
        <taxon>Basidiomycota</taxon>
        <taxon>Ustilaginomycotina</taxon>
        <taxon>Exobasidiomycetes</taxon>
        <taxon>Microstromatales</taxon>
        <taxon>Microstromatales incertae sedis</taxon>
        <taxon>Pseudomicrostroma</taxon>
    </lineage>
</organism>
<feature type="compositionally biased region" description="Low complexity" evidence="7">
    <location>
        <begin position="91"/>
        <end position="109"/>
    </location>
</feature>
<dbReference type="GO" id="GO:0016586">
    <property type="term" value="C:RSC-type complex"/>
    <property type="evidence" value="ECO:0007669"/>
    <property type="project" value="InterPro"/>
</dbReference>
<feature type="compositionally biased region" description="Polar residues" evidence="7">
    <location>
        <begin position="1"/>
        <end position="23"/>
    </location>
</feature>
<feature type="compositionally biased region" description="Low complexity" evidence="7">
    <location>
        <begin position="489"/>
        <end position="499"/>
    </location>
</feature>
<dbReference type="GeneID" id="37015558"/>
<dbReference type="Pfam" id="PF01426">
    <property type="entry name" value="BAH"/>
    <property type="match status" value="1"/>
</dbReference>
<dbReference type="InterPro" id="IPR043151">
    <property type="entry name" value="BAH_sf"/>
</dbReference>
<evidence type="ECO:0000256" key="3">
    <source>
        <dbReference type="ARBA" id="ARBA00022853"/>
    </source>
</evidence>
<protein>
    <recommendedName>
        <fullName evidence="8">BAH domain-containing protein</fullName>
    </recommendedName>
</protein>
<feature type="compositionally biased region" description="Low complexity" evidence="7">
    <location>
        <begin position="632"/>
        <end position="643"/>
    </location>
</feature>
<evidence type="ECO:0000256" key="4">
    <source>
        <dbReference type="ARBA" id="ARBA00023015"/>
    </source>
</evidence>
<dbReference type="PANTHER" id="PTHR16062">
    <property type="entry name" value="SWI/SNF-RELATED"/>
    <property type="match status" value="1"/>
</dbReference>
<evidence type="ECO:0000259" key="8">
    <source>
        <dbReference type="PROSITE" id="PS51038"/>
    </source>
</evidence>
<feature type="region of interest" description="Disordered" evidence="7">
    <location>
        <begin position="1"/>
        <end position="136"/>
    </location>
</feature>
<feature type="compositionally biased region" description="Acidic residues" evidence="7">
    <location>
        <begin position="32"/>
        <end position="58"/>
    </location>
</feature>
<evidence type="ECO:0000256" key="6">
    <source>
        <dbReference type="ARBA" id="ARBA00023242"/>
    </source>
</evidence>
<dbReference type="InterPro" id="IPR001025">
    <property type="entry name" value="BAH_dom"/>
</dbReference>
<keyword evidence="5" id="KW-0804">Transcription</keyword>
<reference evidence="9 10" key="1">
    <citation type="journal article" date="2018" name="Mol. Biol. Evol.">
        <title>Broad Genomic Sampling Reveals a Smut Pathogenic Ancestry of the Fungal Clade Ustilaginomycotina.</title>
        <authorList>
            <person name="Kijpornyongpan T."/>
            <person name="Mondo S.J."/>
            <person name="Barry K."/>
            <person name="Sandor L."/>
            <person name="Lee J."/>
            <person name="Lipzen A."/>
            <person name="Pangilinan J."/>
            <person name="LaButti K."/>
            <person name="Hainaut M."/>
            <person name="Henrissat B."/>
            <person name="Grigoriev I.V."/>
            <person name="Spatafora J.W."/>
            <person name="Aime M.C."/>
        </authorList>
    </citation>
    <scope>NUCLEOTIDE SEQUENCE [LARGE SCALE GENOMIC DNA]</scope>
    <source>
        <strain evidence="9 10">MCA 4718</strain>
    </source>
</reference>
<feature type="region of interest" description="Disordered" evidence="7">
    <location>
        <begin position="473"/>
        <end position="534"/>
    </location>
</feature>
<dbReference type="GO" id="GO:0003682">
    <property type="term" value="F:chromatin binding"/>
    <property type="evidence" value="ECO:0007669"/>
    <property type="project" value="InterPro"/>
</dbReference>
<evidence type="ECO:0000313" key="9">
    <source>
        <dbReference type="EMBL" id="PWN21804.1"/>
    </source>
</evidence>
<gene>
    <name evidence="9" type="ORF">BCV69DRAFT_293079</name>
</gene>
<comment type="subcellular location">
    <subcellularLocation>
        <location evidence="1">Nucleus</location>
    </subcellularLocation>
</comment>
<dbReference type="EMBL" id="KZ819324">
    <property type="protein sequence ID" value="PWN21804.1"/>
    <property type="molecule type" value="Genomic_DNA"/>
</dbReference>
<accession>A0A316UAF2</accession>
<evidence type="ECO:0000256" key="2">
    <source>
        <dbReference type="ARBA" id="ARBA00022737"/>
    </source>
</evidence>
<evidence type="ECO:0000313" key="10">
    <source>
        <dbReference type="Proteomes" id="UP000245942"/>
    </source>
</evidence>
<dbReference type="OrthoDB" id="1742084at2759"/>
<dbReference type="PROSITE" id="PS51038">
    <property type="entry name" value="BAH"/>
    <property type="match status" value="1"/>
</dbReference>
<keyword evidence="6" id="KW-0539">Nucleus</keyword>
<sequence length="836" mass="91368">MSSIARASPSTSGRPQRNASRNVPTVYRDDWAGDEDDEDDEDEDEEDNDDDEENEDDGSQAVDGAATPDVSEIGGSSSALLPRHRQVAALSGIPSSSSKSKSNRGRPSSKASNPKAFQARSAVEAAPPPTQAESGFMADAPDAAQAQQVYAFILDKLRSHQWKGRNLTDSIEVIPNDPQFRARAQHFLSLGQVSERLQQGYYTGAVVFEKDMLHLFNCFRRGYEIGSPQHGDTMILQRMYQCMTAPHPQVPYTTVASIQRNLARPEASQLYSSVANGPGTAARGADSDLPTRMAVKGKQYCNYTYHKGQLITVGDWVHLMNPADPTRPTISQIWKIFKREGAPDEAAGLTCCWYFRPEQTVHPASRYFFPDEVMKTGLYIDHAIEDVISKCHTLFYTRWTKGRPPRHVLDPLDPLYIAEYRYDERTYEQNKIKNWNSCLPEEQRGPDQPFELFAEPIMLPARIPSPFLRGVQGPGRICDESEVGPPGGKKPLAGAANAKRGPEATDELPDPFGSPSKRKHRRTGPDPSADPEAALVSGWTSSHMPIPTPQQVEAAHHILRTYSTSIPARIGQGEYGRLYHHLGSPQGLSIDLNSVTHHLRGALDVQTLSTWREALQIGVAAQNYGIGARGHASTSRPSAAATAAPPPPASLQRLPTATVERTLAAAVGGYEAYVAPLPEQTVALFASNTPTEEEEQTEGQEGAVRKGVQWFAAPPVDLPRSVRGTGFNGVTHSLDYFYHVALNSGQSGSTGKSDADGREGQDEMSAALTHLAQSWRTLLEQHPSSLQLGGEILRDEQKVKALEEEVSKLIGADWAGDSDEAATMRKVVVRMVAGLQ</sequence>
<proteinExistence type="predicted"/>
<evidence type="ECO:0000256" key="7">
    <source>
        <dbReference type="SAM" id="MobiDB-lite"/>
    </source>
</evidence>
<evidence type="ECO:0000256" key="5">
    <source>
        <dbReference type="ARBA" id="ARBA00023163"/>
    </source>
</evidence>
<dbReference type="Proteomes" id="UP000245942">
    <property type="component" value="Unassembled WGS sequence"/>
</dbReference>